<feature type="chain" id="PRO_5039431250" description="Lipoprotein" evidence="2">
    <location>
        <begin position="26"/>
        <end position="305"/>
    </location>
</feature>
<feature type="signal peptide" evidence="2">
    <location>
        <begin position="1"/>
        <end position="25"/>
    </location>
</feature>
<dbReference type="AlphaFoldDB" id="A0A7K0BX39"/>
<name>A0A7K0BX39_9ACTN</name>
<accession>A0A7K0BX39</accession>
<evidence type="ECO:0008006" key="5">
    <source>
        <dbReference type="Google" id="ProtNLM"/>
    </source>
</evidence>
<protein>
    <recommendedName>
        <fullName evidence="5">Lipoprotein</fullName>
    </recommendedName>
</protein>
<evidence type="ECO:0000313" key="3">
    <source>
        <dbReference type="EMBL" id="MQY05442.1"/>
    </source>
</evidence>
<dbReference type="RefSeq" id="WP_153533490.1">
    <property type="nucleotide sequence ID" value="NZ_WEGH01000002.1"/>
</dbReference>
<sequence>MITRLPAVVALLLGAGACASAPRAAAPQTAEPRVTATSTPASGADLGLPLDAYDLTPQESLQIERAKGMFLQACMKRYGFDLAVPQARVPAYPKNVSLLAWLGYQQVGRYGYQGPPGFNEEVAAASRNGRRGITVPPEQLPVFDGTVASFKGRPVPEGGCDGDLERRLSAGTDDSDRDIEALQQEANEQASEDGRFRQVMQAWSACMARAGLRYTDPEDAEGDPRWSSAGEDDGHPAPSAIEVRTAVTDERCRLQVNLSGVLQSLISAYEQRLIAQDGAQIRRIQDQLKQRVRNAAAMTMDPHPR</sequence>
<gene>
    <name evidence="3" type="ORF">ACRB68_35180</name>
</gene>
<organism evidence="3 4">
    <name type="scientific">Actinomadura macrotermitis</name>
    <dbReference type="NCBI Taxonomy" id="2585200"/>
    <lineage>
        <taxon>Bacteria</taxon>
        <taxon>Bacillati</taxon>
        <taxon>Actinomycetota</taxon>
        <taxon>Actinomycetes</taxon>
        <taxon>Streptosporangiales</taxon>
        <taxon>Thermomonosporaceae</taxon>
        <taxon>Actinomadura</taxon>
    </lineage>
</organism>
<evidence type="ECO:0000313" key="4">
    <source>
        <dbReference type="Proteomes" id="UP000487268"/>
    </source>
</evidence>
<evidence type="ECO:0000256" key="1">
    <source>
        <dbReference type="SAM" id="MobiDB-lite"/>
    </source>
</evidence>
<dbReference type="OrthoDB" id="4800194at2"/>
<reference evidence="3 4" key="1">
    <citation type="submission" date="2019-10" db="EMBL/GenBank/DDBJ databases">
        <title>Actinomadura rubteroloni sp. nov. and Actinomadura macrotermitis sp. nov., isolated from the gut of fungus growing-termite Macrotermes natalensis.</title>
        <authorList>
            <person name="Benndorf R."/>
            <person name="Martin K."/>
            <person name="Kuefner M."/>
            <person name="De Beer W."/>
            <person name="Kaster A.-K."/>
            <person name="Vollmers J."/>
            <person name="Poulsen M."/>
            <person name="Beemelmanns C."/>
        </authorList>
    </citation>
    <scope>NUCLEOTIDE SEQUENCE [LARGE SCALE GENOMIC DNA]</scope>
    <source>
        <strain evidence="3 4">RB68</strain>
    </source>
</reference>
<comment type="caution">
    <text evidence="3">The sequence shown here is derived from an EMBL/GenBank/DDBJ whole genome shotgun (WGS) entry which is preliminary data.</text>
</comment>
<dbReference type="EMBL" id="WEGH01000002">
    <property type="protein sequence ID" value="MQY05442.1"/>
    <property type="molecule type" value="Genomic_DNA"/>
</dbReference>
<evidence type="ECO:0000256" key="2">
    <source>
        <dbReference type="SAM" id="SignalP"/>
    </source>
</evidence>
<proteinExistence type="predicted"/>
<feature type="region of interest" description="Disordered" evidence="1">
    <location>
        <begin position="215"/>
        <end position="237"/>
    </location>
</feature>
<dbReference type="PROSITE" id="PS51257">
    <property type="entry name" value="PROKAR_LIPOPROTEIN"/>
    <property type="match status" value="1"/>
</dbReference>
<keyword evidence="2" id="KW-0732">Signal</keyword>
<keyword evidence="4" id="KW-1185">Reference proteome</keyword>
<dbReference type="Proteomes" id="UP000487268">
    <property type="component" value="Unassembled WGS sequence"/>
</dbReference>